<dbReference type="NCBIfam" id="NF006341">
    <property type="entry name" value="PRK08568.1-5"/>
    <property type="match status" value="1"/>
</dbReference>
<evidence type="ECO:0000313" key="11">
    <source>
        <dbReference type="Proteomes" id="UP000321408"/>
    </source>
</evidence>
<comment type="similarity">
    <text evidence="2 9">Belongs to the SecY/SEC61-alpha family.</text>
</comment>
<evidence type="ECO:0000256" key="2">
    <source>
        <dbReference type="ARBA" id="ARBA00005751"/>
    </source>
</evidence>
<keyword evidence="8" id="KW-0472">Membrane</keyword>
<dbReference type="InterPro" id="IPR019561">
    <property type="entry name" value="Translocon_Sec61/SecY_plug_dom"/>
</dbReference>
<evidence type="ECO:0000256" key="3">
    <source>
        <dbReference type="ARBA" id="ARBA00022448"/>
    </source>
</evidence>
<dbReference type="Gene3D" id="1.10.3370.10">
    <property type="entry name" value="SecY subunit domain"/>
    <property type="match status" value="1"/>
</dbReference>
<keyword evidence="5" id="KW-0653">Protein transport</keyword>
<organism evidence="10 11">
    <name type="scientific">Promethearchaeum syntrophicum</name>
    <dbReference type="NCBI Taxonomy" id="2594042"/>
    <lineage>
        <taxon>Archaea</taxon>
        <taxon>Promethearchaeati</taxon>
        <taxon>Promethearchaeota</taxon>
        <taxon>Promethearchaeia</taxon>
        <taxon>Promethearchaeales</taxon>
        <taxon>Promethearchaeaceae</taxon>
        <taxon>Promethearchaeum</taxon>
    </lineage>
</organism>
<evidence type="ECO:0000256" key="7">
    <source>
        <dbReference type="ARBA" id="ARBA00023010"/>
    </source>
</evidence>
<evidence type="ECO:0000256" key="9">
    <source>
        <dbReference type="RuleBase" id="RU004349"/>
    </source>
</evidence>
<dbReference type="PANTHER" id="PTHR10906">
    <property type="entry name" value="SECY/SEC61-ALPHA FAMILY MEMBER"/>
    <property type="match status" value="1"/>
</dbReference>
<keyword evidence="6" id="KW-1133">Transmembrane helix</keyword>
<reference evidence="10 11" key="1">
    <citation type="journal article" date="2020" name="Nature">
        <title>Isolation of an archaeon at the prokaryote-eukaryote interface.</title>
        <authorList>
            <person name="Imachi H."/>
            <person name="Nobu M.K."/>
            <person name="Nakahara N."/>
            <person name="Morono Y."/>
            <person name="Ogawara M."/>
            <person name="Takaki Y."/>
            <person name="Takano Y."/>
            <person name="Uematsu K."/>
            <person name="Ikuta T."/>
            <person name="Ito M."/>
            <person name="Matsui Y."/>
            <person name="Miyazaki M."/>
            <person name="Murata K."/>
            <person name="Saito Y."/>
            <person name="Sakai S."/>
            <person name="Song C."/>
            <person name="Tasumi E."/>
            <person name="Yamanaka Y."/>
            <person name="Yamaguchi T."/>
            <person name="Kamagata Y."/>
            <person name="Tamaki H."/>
            <person name="Takai K."/>
        </authorList>
    </citation>
    <scope>NUCLEOTIDE SEQUENCE [LARGE SCALE GENOMIC DNA]</scope>
    <source>
        <strain evidence="10 11">MK-D1</strain>
    </source>
</reference>
<evidence type="ECO:0000256" key="5">
    <source>
        <dbReference type="ARBA" id="ARBA00022927"/>
    </source>
</evidence>
<proteinExistence type="inferred from homology"/>
<dbReference type="Pfam" id="PF10559">
    <property type="entry name" value="Plug_translocon"/>
    <property type="match status" value="1"/>
</dbReference>
<dbReference type="InterPro" id="IPR023201">
    <property type="entry name" value="SecY_dom_sf"/>
</dbReference>
<keyword evidence="3" id="KW-0813">Transport</keyword>
<dbReference type="PRINTS" id="PR00303">
    <property type="entry name" value="SECYTRNLCASE"/>
</dbReference>
<dbReference type="GO" id="GO:0012505">
    <property type="term" value="C:endomembrane system"/>
    <property type="evidence" value="ECO:0007669"/>
    <property type="project" value="UniProtKB-SubCell"/>
</dbReference>
<keyword evidence="7" id="KW-0811">Translocation</keyword>
<gene>
    <name evidence="10" type="primary">secY</name>
    <name evidence="10" type="ORF">DSAG12_00918</name>
</gene>
<evidence type="ECO:0000256" key="4">
    <source>
        <dbReference type="ARBA" id="ARBA00022692"/>
    </source>
</evidence>
<dbReference type="Pfam" id="PF00344">
    <property type="entry name" value="SecY"/>
    <property type="match status" value="1"/>
</dbReference>
<dbReference type="InterPro" id="IPR030659">
    <property type="entry name" value="SecY_CS"/>
</dbReference>
<evidence type="ECO:0000313" key="10">
    <source>
        <dbReference type="EMBL" id="QEE15095.2"/>
    </source>
</evidence>
<dbReference type="PROSITE" id="PS00756">
    <property type="entry name" value="SECY_2"/>
    <property type="match status" value="1"/>
</dbReference>
<comment type="subcellular location">
    <subcellularLocation>
        <location evidence="1">Endomembrane system</location>
        <topology evidence="1">Multi-pass membrane protein</topology>
    </subcellularLocation>
</comment>
<name>A0A5B9D7V6_9ARCH</name>
<keyword evidence="11" id="KW-1185">Reference proteome</keyword>
<dbReference type="Proteomes" id="UP000321408">
    <property type="component" value="Chromosome"/>
</dbReference>
<sequence length="504" mass="54992">MTSKFLRFFSPFTRVTTEIRKPDREISFKDKIIYTLVILVIYIIMSNIPIYGIATDAGNDMYYWLRVILASKRGTLTEMGIGPIVTAGLIMQLLQGSKLINVNMGDPTDRALFTGAQKVIAIGLTIFQSIAYIEGGAFGEIESTLFKILVFLQLFLAGQVIILLDEVLQKGYGLGSGVSLFIATGVAGQIFWNAFSFFDVTAEGSDFLPRGIIIAFFAVLFGSHQFPEGHIQAGDEIGIGDLFLRNAGAPGLLGLLTTILIFLAVIYVQTMQVEIPLTYAGHKGYRGKYPMKLLYVSNIPVILAQALYANFLFFGQILWNAKVENGWGDWINLIGEFTQATEGVDASHLQPVGGLLYLITPPQGLSYILDPANDQSLRLLLLHSVGYLLIFITICIVFGRIWVEVSGLAPRDIAGQIINSKMQIPGFRRSEKVIEKILKRYIPTLTILCGIIVGLLSFTADFLGALSSGTGLLLSVGIIQNYAETIGKEAAAESMPGMGGLLGM</sequence>
<accession>A0A5B9D7V6</accession>
<dbReference type="KEGG" id="psyt:DSAG12_00918"/>
<dbReference type="InterPro" id="IPR002208">
    <property type="entry name" value="SecY/SEC61-alpha"/>
</dbReference>
<evidence type="ECO:0000256" key="8">
    <source>
        <dbReference type="ARBA" id="ARBA00023136"/>
    </source>
</evidence>
<evidence type="ECO:0000256" key="6">
    <source>
        <dbReference type="ARBA" id="ARBA00022989"/>
    </source>
</evidence>
<dbReference type="GO" id="GO:0015031">
    <property type="term" value="P:protein transport"/>
    <property type="evidence" value="ECO:0007669"/>
    <property type="project" value="UniProtKB-KW"/>
</dbReference>
<dbReference type="GO" id="GO:0016020">
    <property type="term" value="C:membrane"/>
    <property type="evidence" value="ECO:0007669"/>
    <property type="project" value="InterPro"/>
</dbReference>
<keyword evidence="4" id="KW-0812">Transmembrane</keyword>
<dbReference type="NCBIfam" id="TIGR00967">
    <property type="entry name" value="3a0501s007"/>
    <property type="match status" value="1"/>
</dbReference>
<dbReference type="SUPFAM" id="SSF103491">
    <property type="entry name" value="Preprotein translocase SecY subunit"/>
    <property type="match status" value="1"/>
</dbReference>
<protein>
    <submittedName>
        <fullName evidence="10">Preprotein translocase subunit SecY</fullName>
    </submittedName>
</protein>
<dbReference type="PIRSF" id="PIRSF004557">
    <property type="entry name" value="SecY"/>
    <property type="match status" value="1"/>
</dbReference>
<dbReference type="AlphaFoldDB" id="A0A5B9D7V6"/>
<reference evidence="10 11" key="2">
    <citation type="journal article" date="2024" name="Int. J. Syst. Evol. Microbiol.">
        <title>Promethearchaeum syntrophicum gen. nov., sp. nov., an anaerobic, obligately syntrophic archaeon, the first isolate of the lineage 'Asgard' archaea, and proposal of the new archaeal phylum Promethearchaeota phyl. nov. and kingdom Promethearchaeati regn. nov.</title>
        <authorList>
            <person name="Imachi H."/>
            <person name="Nobu M.K."/>
            <person name="Kato S."/>
            <person name="Takaki Y."/>
            <person name="Miyazaki M."/>
            <person name="Miyata M."/>
            <person name="Ogawara M."/>
            <person name="Saito Y."/>
            <person name="Sakai S."/>
            <person name="Tahara Y.O."/>
            <person name="Takano Y."/>
            <person name="Tasumi E."/>
            <person name="Uematsu K."/>
            <person name="Yoshimura T."/>
            <person name="Itoh T."/>
            <person name="Ohkuma M."/>
            <person name="Takai K."/>
        </authorList>
    </citation>
    <scope>NUCLEOTIDE SEQUENCE [LARGE SCALE GENOMIC DNA]</scope>
    <source>
        <strain evidence="10 11">MK-D1</strain>
    </source>
</reference>
<evidence type="ECO:0000256" key="1">
    <source>
        <dbReference type="ARBA" id="ARBA00004127"/>
    </source>
</evidence>
<dbReference type="EMBL" id="CP042905">
    <property type="protein sequence ID" value="QEE15095.2"/>
    <property type="molecule type" value="Genomic_DNA"/>
</dbReference>